<keyword evidence="4" id="KW-1185">Reference proteome</keyword>
<evidence type="ECO:0000256" key="1">
    <source>
        <dbReference type="ARBA" id="ARBA00010759"/>
    </source>
</evidence>
<feature type="binding site" evidence="2">
    <location>
        <position position="108"/>
    </location>
    <ligand>
        <name>Fe cation</name>
        <dbReference type="ChEBI" id="CHEBI:24875"/>
    </ligand>
</feature>
<dbReference type="Gene3D" id="3.90.45.10">
    <property type="entry name" value="Peptide deformylase"/>
    <property type="match status" value="1"/>
</dbReference>
<dbReference type="InterPro" id="IPR023635">
    <property type="entry name" value="Peptide_deformylase"/>
</dbReference>
<name>A0A1J0AHC0_9CYAN</name>
<keyword evidence="2" id="KW-0479">Metal-binding</keyword>
<dbReference type="PANTHER" id="PTHR10458">
    <property type="entry name" value="PEPTIDE DEFORMYLASE"/>
    <property type="match status" value="1"/>
</dbReference>
<dbReference type="KEGG" id="glt:GlitD10_2980"/>
<dbReference type="GO" id="GO:0046872">
    <property type="term" value="F:metal ion binding"/>
    <property type="evidence" value="ECO:0007669"/>
    <property type="project" value="UniProtKB-KW"/>
</dbReference>
<sequence length="189" mass="20732">MTSSTLTVSKSKVKTPPLQVEVLGSKTLRQAAKRVTQINHELRDLVAQMLRTMYSKDGIGLAAPQVGILKQILVLDIDPENPATAPLVLINPVVEAQGDTLAVGDEGCLSIPGVFLPVKRPVQVTVSFKDEGGKLHRRVFTDLTARVILHEIDHLQGVMFVDRVENPLALAQELTKNRFSLADVRRVRS</sequence>
<dbReference type="EMBL" id="CP017675">
    <property type="protein sequence ID" value="APB35325.1"/>
    <property type="molecule type" value="Genomic_DNA"/>
</dbReference>
<dbReference type="STRING" id="1188229.GlitD10_2980"/>
<dbReference type="GO" id="GO:0042586">
    <property type="term" value="F:peptide deformylase activity"/>
    <property type="evidence" value="ECO:0007669"/>
    <property type="project" value="UniProtKB-UniRule"/>
</dbReference>
<dbReference type="PIRSF" id="PIRSF004749">
    <property type="entry name" value="Pep_def"/>
    <property type="match status" value="1"/>
</dbReference>
<dbReference type="Pfam" id="PF01327">
    <property type="entry name" value="Pep_deformylase"/>
    <property type="match status" value="1"/>
</dbReference>
<dbReference type="PRINTS" id="PR01576">
    <property type="entry name" value="PDEFORMYLASE"/>
</dbReference>
<feature type="active site" evidence="2">
    <location>
        <position position="151"/>
    </location>
</feature>
<evidence type="ECO:0000313" key="3">
    <source>
        <dbReference type="EMBL" id="APB35325.1"/>
    </source>
</evidence>
<evidence type="ECO:0000313" key="4">
    <source>
        <dbReference type="Proteomes" id="UP000180235"/>
    </source>
</evidence>
<dbReference type="CDD" id="cd00487">
    <property type="entry name" value="Pep_deformylase"/>
    <property type="match status" value="1"/>
</dbReference>
<dbReference type="InterPro" id="IPR036821">
    <property type="entry name" value="Peptide_deformylase_sf"/>
</dbReference>
<accession>A0A1J0AHC0</accession>
<keyword evidence="2" id="KW-0408">Iron</keyword>
<dbReference type="AlphaFoldDB" id="A0A1J0AHC0"/>
<feature type="binding site" evidence="2">
    <location>
        <position position="154"/>
    </location>
    <ligand>
        <name>Fe cation</name>
        <dbReference type="ChEBI" id="CHEBI:24875"/>
    </ligand>
</feature>
<comment type="similarity">
    <text evidence="1 2">Belongs to the polypeptide deformylase family.</text>
</comment>
<dbReference type="NCBIfam" id="NF001159">
    <property type="entry name" value="PRK00150.1-3"/>
    <property type="match status" value="1"/>
</dbReference>
<dbReference type="EC" id="3.5.1.88" evidence="2"/>
<dbReference type="SUPFAM" id="SSF56420">
    <property type="entry name" value="Peptide deformylase"/>
    <property type="match status" value="1"/>
</dbReference>
<organism evidence="3 4">
    <name type="scientific">Gloeomargarita lithophora Alchichica-D10</name>
    <dbReference type="NCBI Taxonomy" id="1188229"/>
    <lineage>
        <taxon>Bacteria</taxon>
        <taxon>Bacillati</taxon>
        <taxon>Cyanobacteriota</taxon>
        <taxon>Cyanophyceae</taxon>
        <taxon>Gloeomargaritales</taxon>
        <taxon>Gloeomargaritaceae</taxon>
        <taxon>Gloeomargarita</taxon>
    </lineage>
</organism>
<comment type="cofactor">
    <cofactor evidence="2">
        <name>Fe(2+)</name>
        <dbReference type="ChEBI" id="CHEBI:29033"/>
    </cofactor>
    <text evidence="2">Binds 1 Fe(2+) ion.</text>
</comment>
<dbReference type="HAMAP" id="MF_00163">
    <property type="entry name" value="Pep_deformylase"/>
    <property type="match status" value="1"/>
</dbReference>
<keyword evidence="2" id="KW-0648">Protein biosynthesis</keyword>
<comment type="function">
    <text evidence="2">Removes the formyl group from the N-terminal Met of newly synthesized proteins. Requires at least a dipeptide for an efficient rate of reaction. N-terminal L-methionine is a prerequisite for activity but the enzyme has broad specificity at other positions.</text>
</comment>
<comment type="catalytic activity">
    <reaction evidence="2">
        <text>N-terminal N-formyl-L-methionyl-[peptide] + H2O = N-terminal L-methionyl-[peptide] + formate</text>
        <dbReference type="Rhea" id="RHEA:24420"/>
        <dbReference type="Rhea" id="RHEA-COMP:10639"/>
        <dbReference type="Rhea" id="RHEA-COMP:10640"/>
        <dbReference type="ChEBI" id="CHEBI:15377"/>
        <dbReference type="ChEBI" id="CHEBI:15740"/>
        <dbReference type="ChEBI" id="CHEBI:49298"/>
        <dbReference type="ChEBI" id="CHEBI:64731"/>
        <dbReference type="EC" id="3.5.1.88"/>
    </reaction>
</comment>
<feature type="binding site" evidence="2">
    <location>
        <position position="150"/>
    </location>
    <ligand>
        <name>Fe cation</name>
        <dbReference type="ChEBI" id="CHEBI:24875"/>
    </ligand>
</feature>
<gene>
    <name evidence="3" type="primary">def-2</name>
    <name evidence="2" type="synonym">def</name>
    <name evidence="3" type="ORF">GlitD10_2980</name>
</gene>
<keyword evidence="2 3" id="KW-0378">Hydrolase</keyword>
<dbReference type="RefSeq" id="WP_071455633.1">
    <property type="nucleotide sequence ID" value="NZ_CP017675.1"/>
</dbReference>
<dbReference type="PANTHER" id="PTHR10458:SF22">
    <property type="entry name" value="PEPTIDE DEFORMYLASE"/>
    <property type="match status" value="1"/>
</dbReference>
<dbReference type="NCBIfam" id="TIGR00079">
    <property type="entry name" value="pept_deformyl"/>
    <property type="match status" value="1"/>
</dbReference>
<dbReference type="OrthoDB" id="9784988at2"/>
<protein>
    <recommendedName>
        <fullName evidence="2">Peptide deformylase</fullName>
        <shortName evidence="2">PDF</shortName>
        <ecNumber evidence="2">3.5.1.88</ecNumber>
    </recommendedName>
    <alternativeName>
        <fullName evidence="2">Polypeptide deformylase</fullName>
    </alternativeName>
</protein>
<reference evidence="3 4" key="1">
    <citation type="submission" date="2016-10" db="EMBL/GenBank/DDBJ databases">
        <title>Description of Gloeomargarita lithophora gen. nov., sp. nov., a thylakoid-bearing basal-branching cyanobacterium with intracellular carbonates, and proposal for Gloeomargaritales ord. nov.</title>
        <authorList>
            <person name="Moreira D."/>
            <person name="Tavera R."/>
            <person name="Benzerara K."/>
            <person name="Skouri-Panet F."/>
            <person name="Couradeau E."/>
            <person name="Gerard E."/>
            <person name="Loussert C."/>
            <person name="Novelo E."/>
            <person name="Zivanovic Y."/>
            <person name="Lopez-Garcia P."/>
        </authorList>
    </citation>
    <scope>NUCLEOTIDE SEQUENCE [LARGE SCALE GENOMIC DNA]</scope>
    <source>
        <strain evidence="3 4">D10</strain>
    </source>
</reference>
<dbReference type="GO" id="GO:0006412">
    <property type="term" value="P:translation"/>
    <property type="evidence" value="ECO:0007669"/>
    <property type="project" value="UniProtKB-UniRule"/>
</dbReference>
<proteinExistence type="inferred from homology"/>
<dbReference type="Proteomes" id="UP000180235">
    <property type="component" value="Chromosome"/>
</dbReference>
<evidence type="ECO:0000256" key="2">
    <source>
        <dbReference type="HAMAP-Rule" id="MF_00163"/>
    </source>
</evidence>